<organism evidence="2 3">
    <name type="scientific">Armillaria solidipes</name>
    <dbReference type="NCBI Taxonomy" id="1076256"/>
    <lineage>
        <taxon>Eukaryota</taxon>
        <taxon>Fungi</taxon>
        <taxon>Dikarya</taxon>
        <taxon>Basidiomycota</taxon>
        <taxon>Agaricomycotina</taxon>
        <taxon>Agaricomycetes</taxon>
        <taxon>Agaricomycetidae</taxon>
        <taxon>Agaricales</taxon>
        <taxon>Marasmiineae</taxon>
        <taxon>Physalacriaceae</taxon>
        <taxon>Armillaria</taxon>
    </lineage>
</organism>
<proteinExistence type="predicted"/>
<evidence type="ECO:0000313" key="3">
    <source>
        <dbReference type="Proteomes" id="UP000218334"/>
    </source>
</evidence>
<protein>
    <submittedName>
        <fullName evidence="2">Uncharacterized protein</fullName>
    </submittedName>
</protein>
<reference evidence="3" key="1">
    <citation type="journal article" date="2017" name="Nat. Ecol. Evol.">
        <title>Genome expansion and lineage-specific genetic innovations in the forest pathogenic fungi Armillaria.</title>
        <authorList>
            <person name="Sipos G."/>
            <person name="Prasanna A.N."/>
            <person name="Walter M.C."/>
            <person name="O'Connor E."/>
            <person name="Balint B."/>
            <person name="Krizsan K."/>
            <person name="Kiss B."/>
            <person name="Hess J."/>
            <person name="Varga T."/>
            <person name="Slot J."/>
            <person name="Riley R."/>
            <person name="Boka B."/>
            <person name="Rigling D."/>
            <person name="Barry K."/>
            <person name="Lee J."/>
            <person name="Mihaltcheva S."/>
            <person name="LaButti K."/>
            <person name="Lipzen A."/>
            <person name="Waldron R."/>
            <person name="Moloney N.M."/>
            <person name="Sperisen C."/>
            <person name="Kredics L."/>
            <person name="Vagvoelgyi C."/>
            <person name="Patrignani A."/>
            <person name="Fitzpatrick D."/>
            <person name="Nagy I."/>
            <person name="Doyle S."/>
            <person name="Anderson J.B."/>
            <person name="Grigoriev I.V."/>
            <person name="Gueldener U."/>
            <person name="Muensterkoetter M."/>
            <person name="Nagy L.G."/>
        </authorList>
    </citation>
    <scope>NUCLEOTIDE SEQUENCE [LARGE SCALE GENOMIC DNA]</scope>
    <source>
        <strain evidence="3">28-4</strain>
    </source>
</reference>
<gene>
    <name evidence="2" type="ORF">ARMSODRAFT_983462</name>
</gene>
<dbReference type="AlphaFoldDB" id="A0A2H3AVK3"/>
<sequence>MTPVGVVLLADEVVTPEFPLEVLVLFGVGQAVGLSIDGVSGGFAYHLFDHLGHLPLVVNDISLQSEFLKLLEEDVTRLVVGLTNLLEHLIFESGIGIEEEAVMNHFFEVSIKGVPPDLHFPFKSTGAKDYSMGGAKSSDVDRFSLEGGGSRTILGFNLFQGLTWAAGMTKAAGGSGGIGAPGPRGSDRRFGSAGSGGWMGPLSGLACPPWSPPGSAPPACRPPIGVSWRSVRIKQHGFHKIYIIPPGFHKEPGGIFKEGTNEMDRGGSGGSSSRDSVGNAPVGGGWAGLLGVGLGVDPKVIGDRRGFSVWGVGWPVRLEGSVASVDDVVDTLSKLIWAWGSSPMRELGVLPQAWNSIPCRVMWSAVAGEGECGWYEGDRSRDEWVVHGVEAVSSLLLVPWLETLSSRTTSGTCETLLRVTVVGPASEDRRGEGVPVTWDIGVYVGGRKVVIRMGVEGTVWVLVVCEDVGTGCVAEKGWGWETGCDEDGGDAKNGGSQCSKGTGREIGGDLHSV</sequence>
<feature type="region of interest" description="Disordered" evidence="1">
    <location>
        <begin position="488"/>
        <end position="513"/>
    </location>
</feature>
<keyword evidence="3" id="KW-1185">Reference proteome</keyword>
<dbReference type="Proteomes" id="UP000218334">
    <property type="component" value="Unassembled WGS sequence"/>
</dbReference>
<feature type="compositionally biased region" description="Basic and acidic residues" evidence="1">
    <location>
        <begin position="502"/>
        <end position="513"/>
    </location>
</feature>
<evidence type="ECO:0000313" key="2">
    <source>
        <dbReference type="EMBL" id="PBK58912.1"/>
    </source>
</evidence>
<name>A0A2H3AVK3_9AGAR</name>
<dbReference type="EMBL" id="KZ293519">
    <property type="protein sequence ID" value="PBK58912.1"/>
    <property type="molecule type" value="Genomic_DNA"/>
</dbReference>
<evidence type="ECO:0000256" key="1">
    <source>
        <dbReference type="SAM" id="MobiDB-lite"/>
    </source>
</evidence>
<accession>A0A2H3AVK3</accession>